<reference evidence="3" key="2">
    <citation type="journal article" date="2013" name="Stand. Genomic Sci.">
        <title>Complete genome sequence of Desulfocapsa sulfexigens, a marine deltaproteobacterium specialized in disproportionating inorganic sulfur compounds.</title>
        <authorList>
            <person name="Finster K.W."/>
            <person name="Kjeldsen K.U."/>
            <person name="Kube M."/>
            <person name="Reinhardt R."/>
            <person name="Mussmann M."/>
            <person name="Amann R."/>
            <person name="Schreiber L."/>
        </authorList>
    </citation>
    <scope>NUCLEOTIDE SEQUENCE [LARGE SCALE GENOMIC DNA]</scope>
    <source>
        <strain evidence="3">DSM 10523 / SB164P1</strain>
    </source>
</reference>
<proteinExistence type="predicted"/>
<keyword evidence="1" id="KW-1133">Transmembrane helix</keyword>
<name>M1WX25_PSEP2</name>
<evidence type="ECO:0000256" key="1">
    <source>
        <dbReference type="SAM" id="Phobius"/>
    </source>
</evidence>
<accession>M1WX25</accession>
<reference evidence="2 3" key="1">
    <citation type="journal article" date="2013" name="PLoS ONE">
        <title>The first genomic and proteomic characterization of a deep-sea sulfate reducer: insights into the piezophilic lifestyle of Desulfovibrio piezophilus.</title>
        <authorList>
            <person name="Pradel N."/>
            <person name="Ji B."/>
            <person name="Gimenez G."/>
            <person name="Talla E."/>
            <person name="Lenoble P."/>
            <person name="Garel M."/>
            <person name="Tamburini C."/>
            <person name="Fourquet P."/>
            <person name="Lebrun R."/>
            <person name="Bertin P."/>
            <person name="Denis Y."/>
            <person name="Pophillat M."/>
            <person name="Barbe V."/>
            <person name="Ollivier B."/>
            <person name="Dolla A."/>
        </authorList>
    </citation>
    <scope>NUCLEOTIDE SEQUENCE [LARGE SCALE GENOMIC DNA]</scope>
    <source>
        <strain evidence="3">DSM 10523 / SB164P1</strain>
    </source>
</reference>
<dbReference type="AlphaFoldDB" id="M1WX25"/>
<protein>
    <submittedName>
        <fullName evidence="2">Uncharacterized protein</fullName>
    </submittedName>
</protein>
<evidence type="ECO:0000313" key="3">
    <source>
        <dbReference type="Proteomes" id="UP000011724"/>
    </source>
</evidence>
<dbReference type="KEGG" id="dpi:BN4_12238"/>
<dbReference type="EMBL" id="FO203427">
    <property type="protein sequence ID" value="CCH49473.1"/>
    <property type="molecule type" value="Genomic_DNA"/>
</dbReference>
<organism evidence="2 3">
    <name type="scientific">Pseudodesulfovibrio piezophilus (strain DSM 21447 / JCM 15486 / C1TLV30)</name>
    <name type="common">Desulfovibrio piezophilus</name>
    <dbReference type="NCBI Taxonomy" id="1322246"/>
    <lineage>
        <taxon>Bacteria</taxon>
        <taxon>Pseudomonadati</taxon>
        <taxon>Thermodesulfobacteriota</taxon>
        <taxon>Desulfovibrionia</taxon>
        <taxon>Desulfovibrionales</taxon>
        <taxon>Desulfovibrionaceae</taxon>
    </lineage>
</organism>
<sequence length="49" mass="5251">MNRAVTGRAFGDLSVHVFLVIVVGYLMSAPRSMPNMAGANSGRSLMVRL</sequence>
<dbReference type="HOGENOM" id="CLU_3134918_0_0_7"/>
<keyword evidence="3" id="KW-1185">Reference proteome</keyword>
<dbReference type="Proteomes" id="UP000011724">
    <property type="component" value="Chromosome"/>
</dbReference>
<keyword evidence="1" id="KW-0472">Membrane</keyword>
<evidence type="ECO:0000313" key="2">
    <source>
        <dbReference type="EMBL" id="CCH49473.1"/>
    </source>
</evidence>
<keyword evidence="1" id="KW-0812">Transmembrane</keyword>
<feature type="transmembrane region" description="Helical" evidence="1">
    <location>
        <begin position="9"/>
        <end position="27"/>
    </location>
</feature>
<gene>
    <name evidence="2" type="ordered locus">BN4_12238</name>
</gene>